<dbReference type="InterPro" id="IPR029063">
    <property type="entry name" value="SAM-dependent_MTases_sf"/>
</dbReference>
<organism evidence="1 2">
    <name type="scientific">Natronocalculus amylovorans</name>
    <dbReference type="NCBI Taxonomy" id="2917812"/>
    <lineage>
        <taxon>Archaea</taxon>
        <taxon>Methanobacteriati</taxon>
        <taxon>Methanobacteriota</taxon>
        <taxon>Stenosarchaea group</taxon>
        <taxon>Halobacteria</taxon>
        <taxon>Halobacteriales</taxon>
        <taxon>Haloferacaceae</taxon>
        <taxon>Natronocalculus</taxon>
    </lineage>
</organism>
<gene>
    <name evidence="1" type="ORF">AArcSt2_09405</name>
</gene>
<evidence type="ECO:0000313" key="2">
    <source>
        <dbReference type="Proteomes" id="UP001203207"/>
    </source>
</evidence>
<name>A0AAE3FYT8_9EURY</name>
<proteinExistence type="predicted"/>
<reference evidence="1" key="2">
    <citation type="submission" date="2022-02" db="EMBL/GenBank/DDBJ databases">
        <authorList>
            <person name="Elcheninov A.G."/>
            <person name="Sorokin D.Y."/>
            <person name="Kublanov I.V."/>
        </authorList>
    </citation>
    <scope>NUCLEOTIDE SEQUENCE</scope>
    <source>
        <strain evidence="1">AArc-St2</strain>
    </source>
</reference>
<keyword evidence="1" id="KW-0808">Transferase</keyword>
<accession>A0AAE3FYT8</accession>
<dbReference type="EMBL" id="JAKRVX010000003">
    <property type="protein sequence ID" value="MCL9817159.1"/>
    <property type="molecule type" value="Genomic_DNA"/>
</dbReference>
<dbReference type="GO" id="GO:0032259">
    <property type="term" value="P:methylation"/>
    <property type="evidence" value="ECO:0007669"/>
    <property type="project" value="UniProtKB-KW"/>
</dbReference>
<dbReference type="Gene3D" id="3.40.50.150">
    <property type="entry name" value="Vaccinia Virus protein VP39"/>
    <property type="match status" value="1"/>
</dbReference>
<dbReference type="Proteomes" id="UP001203207">
    <property type="component" value="Unassembled WGS sequence"/>
</dbReference>
<keyword evidence="2" id="KW-1185">Reference proteome</keyword>
<sequence>MECEPDEYTAEKYLTAKRTVDDRALHRPTIDRLVEELAARAGDRSEPLRILEVGVGVGTMLERLLAWELLPPGPVEYVGVDQNPAAIEAARNRARSLSDHDPSEATAVTIERTDGQRITAEYHIGDALAFAEKTDPVDLLIGMAFVDLIDLPHDLSTLCTALRRDGLAYFPITFDGETIFTPVSDPQFESQLLDTYHATMDASDRPGTSTTGRSLLHEAVPPELSLRSAGGSDWVVHPVRTEPPHYAADEAYFLHHIVNTVHTAVESFEPPLGMHSNPIDTPTLEQWAETRHTQIGDGELTYVAHQYDLLFAADANRT</sequence>
<comment type="caution">
    <text evidence="1">The sequence shown here is derived from an EMBL/GenBank/DDBJ whole genome shotgun (WGS) entry which is preliminary data.</text>
</comment>
<dbReference type="RefSeq" id="WP_250584170.1">
    <property type="nucleotide sequence ID" value="NZ_JAKRVX010000003.1"/>
</dbReference>
<dbReference type="AlphaFoldDB" id="A0AAE3FYT8"/>
<dbReference type="CDD" id="cd02440">
    <property type="entry name" value="AdoMet_MTases"/>
    <property type="match status" value="1"/>
</dbReference>
<dbReference type="GO" id="GO:0008168">
    <property type="term" value="F:methyltransferase activity"/>
    <property type="evidence" value="ECO:0007669"/>
    <property type="project" value="UniProtKB-KW"/>
</dbReference>
<dbReference type="SUPFAM" id="SSF53335">
    <property type="entry name" value="S-adenosyl-L-methionine-dependent methyltransferases"/>
    <property type="match status" value="1"/>
</dbReference>
<reference evidence="1" key="1">
    <citation type="journal article" date="2022" name="Syst. Appl. Microbiol.">
        <title>Natronocalculus amylovorans gen. nov., sp. nov., and Natranaeroarchaeum aerophilus sp. nov., dominant culturable amylolytic natronoarchaea from hypersaline soda lakes in southwestern Siberia.</title>
        <authorList>
            <person name="Sorokin D.Y."/>
            <person name="Elcheninov A.G."/>
            <person name="Khizhniak T.V."/>
            <person name="Koenen M."/>
            <person name="Bale N.J."/>
            <person name="Damste J.S.S."/>
            <person name="Kublanov I.V."/>
        </authorList>
    </citation>
    <scope>NUCLEOTIDE SEQUENCE</scope>
    <source>
        <strain evidence="1">AArc-St2</strain>
    </source>
</reference>
<keyword evidence="1" id="KW-0489">Methyltransferase</keyword>
<protein>
    <submittedName>
        <fullName evidence="1">Methyltransferase domain-containing protein</fullName>
    </submittedName>
</protein>
<evidence type="ECO:0000313" key="1">
    <source>
        <dbReference type="EMBL" id="MCL9817159.1"/>
    </source>
</evidence>